<accession>A0A5B7CVB9</accession>
<evidence type="ECO:0000256" key="1">
    <source>
        <dbReference type="SAM" id="MobiDB-lite"/>
    </source>
</evidence>
<keyword evidence="2" id="KW-1133">Transmembrane helix</keyword>
<feature type="region of interest" description="Disordered" evidence="1">
    <location>
        <begin position="302"/>
        <end position="334"/>
    </location>
</feature>
<reference evidence="3 4" key="1">
    <citation type="submission" date="2019-05" db="EMBL/GenBank/DDBJ databases">
        <title>Another draft genome of Portunus trituberculatus and its Hox gene families provides insights of decapod evolution.</title>
        <authorList>
            <person name="Jeong J.-H."/>
            <person name="Song I."/>
            <person name="Kim S."/>
            <person name="Choi T."/>
            <person name="Kim D."/>
            <person name="Ryu S."/>
            <person name="Kim W."/>
        </authorList>
    </citation>
    <scope>NUCLEOTIDE SEQUENCE [LARGE SCALE GENOMIC DNA]</scope>
    <source>
        <tissue evidence="3">Muscle</tissue>
    </source>
</reference>
<dbReference type="Proteomes" id="UP000324222">
    <property type="component" value="Unassembled WGS sequence"/>
</dbReference>
<keyword evidence="2" id="KW-0812">Transmembrane</keyword>
<organism evidence="3 4">
    <name type="scientific">Portunus trituberculatus</name>
    <name type="common">Swimming crab</name>
    <name type="synonym">Neptunus trituberculatus</name>
    <dbReference type="NCBI Taxonomy" id="210409"/>
    <lineage>
        <taxon>Eukaryota</taxon>
        <taxon>Metazoa</taxon>
        <taxon>Ecdysozoa</taxon>
        <taxon>Arthropoda</taxon>
        <taxon>Crustacea</taxon>
        <taxon>Multicrustacea</taxon>
        <taxon>Malacostraca</taxon>
        <taxon>Eumalacostraca</taxon>
        <taxon>Eucarida</taxon>
        <taxon>Decapoda</taxon>
        <taxon>Pleocyemata</taxon>
        <taxon>Brachyura</taxon>
        <taxon>Eubrachyura</taxon>
        <taxon>Portunoidea</taxon>
        <taxon>Portunidae</taxon>
        <taxon>Portuninae</taxon>
        <taxon>Portunus</taxon>
    </lineage>
</organism>
<name>A0A5B7CVB9_PORTR</name>
<dbReference type="AlphaFoldDB" id="A0A5B7CVB9"/>
<keyword evidence="2" id="KW-0472">Membrane</keyword>
<dbReference type="EMBL" id="VSRR010000161">
    <property type="protein sequence ID" value="MPC11393.1"/>
    <property type="molecule type" value="Genomic_DNA"/>
</dbReference>
<evidence type="ECO:0000313" key="4">
    <source>
        <dbReference type="Proteomes" id="UP000324222"/>
    </source>
</evidence>
<protein>
    <submittedName>
        <fullName evidence="3">Uncharacterized protein</fullName>
    </submittedName>
</protein>
<feature type="transmembrane region" description="Helical" evidence="2">
    <location>
        <begin position="222"/>
        <end position="243"/>
    </location>
</feature>
<feature type="compositionally biased region" description="Pro residues" evidence="1">
    <location>
        <begin position="91"/>
        <end position="102"/>
    </location>
</feature>
<gene>
    <name evidence="3" type="ORF">E2C01_004059</name>
</gene>
<keyword evidence="4" id="KW-1185">Reference proteome</keyword>
<evidence type="ECO:0000256" key="2">
    <source>
        <dbReference type="SAM" id="Phobius"/>
    </source>
</evidence>
<sequence>MRQGTVLQENCDVSVSGRPLVVDGREAHAEGLDGHTRGTGPQERKACRALPPKFMFTLLICGKFDTTLGVDQRGSGHGSSLLQRSWLPLPSNSPSPRPPSQPSPRQRWQLRVVFGAIMDATGKPRRNFVPAAVRASEEQEVCSTYCLPRTDSKAREGGGGLRQVASVGVGQSGLICDKLRRPRHANVMGWRSPGAAYTDLGAPLRGGANNQFAYTGRGAARVVVVVVVMVVLVVVVVVMMVVVLVVVMVVMVVMLVVVMVVAVVFLLSLPPRRAEKCALARIVLSGREASRPSVTVTLGMVATNMGTRDPDDEEDGKEDEEEEEALPAREREERKNVRITATMLTSVVTALLFTTN</sequence>
<comment type="caution">
    <text evidence="3">The sequence shown here is derived from an EMBL/GenBank/DDBJ whole genome shotgun (WGS) entry which is preliminary data.</text>
</comment>
<proteinExistence type="predicted"/>
<feature type="compositionally biased region" description="Acidic residues" evidence="1">
    <location>
        <begin position="310"/>
        <end position="325"/>
    </location>
</feature>
<feature type="transmembrane region" description="Helical" evidence="2">
    <location>
        <begin position="249"/>
        <end position="269"/>
    </location>
</feature>
<evidence type="ECO:0000313" key="3">
    <source>
        <dbReference type="EMBL" id="MPC11393.1"/>
    </source>
</evidence>
<feature type="region of interest" description="Disordered" evidence="1">
    <location>
        <begin position="73"/>
        <end position="107"/>
    </location>
</feature>